<dbReference type="FunFam" id="3.30.70.270:FF:000001">
    <property type="entry name" value="Diguanylate cyclase domain protein"/>
    <property type="match status" value="1"/>
</dbReference>
<evidence type="ECO:0000256" key="4">
    <source>
        <dbReference type="SAM" id="Coils"/>
    </source>
</evidence>
<dbReference type="InterPro" id="IPR000160">
    <property type="entry name" value="GGDEF_dom"/>
</dbReference>
<dbReference type="SMART" id="SM00267">
    <property type="entry name" value="GGDEF"/>
    <property type="match status" value="1"/>
</dbReference>
<dbReference type="GO" id="GO:0052621">
    <property type="term" value="F:diguanylate cyclase activity"/>
    <property type="evidence" value="ECO:0007669"/>
    <property type="project" value="UniProtKB-EC"/>
</dbReference>
<name>A0A0H2X7K9_XANC8</name>
<dbReference type="PANTHER" id="PTHR45138">
    <property type="entry name" value="REGULATORY COMPONENTS OF SENSORY TRANSDUCTION SYSTEM"/>
    <property type="match status" value="1"/>
</dbReference>
<dbReference type="GO" id="GO:1902201">
    <property type="term" value="P:negative regulation of bacterial-type flagellum-dependent cell motility"/>
    <property type="evidence" value="ECO:0007669"/>
    <property type="project" value="TreeGrafter"/>
</dbReference>
<feature type="domain" description="GGDEF" evidence="7">
    <location>
        <begin position="850"/>
        <end position="980"/>
    </location>
</feature>
<dbReference type="GO" id="GO:0005886">
    <property type="term" value="C:plasma membrane"/>
    <property type="evidence" value="ECO:0007669"/>
    <property type="project" value="TreeGrafter"/>
</dbReference>
<dbReference type="InterPro" id="IPR013783">
    <property type="entry name" value="Ig-like_fold"/>
</dbReference>
<dbReference type="IntAct" id="A0A0H2X7K9">
    <property type="interactions" value="1"/>
</dbReference>
<dbReference type="AlphaFoldDB" id="A0A0H2X7K9"/>
<feature type="coiled-coil region" evidence="4">
    <location>
        <begin position="788"/>
        <end position="819"/>
    </location>
</feature>
<keyword evidence="5" id="KW-0812">Transmembrane</keyword>
<dbReference type="KEGG" id="xcb:XC_2274"/>
<accession>A0A0H2X7K9</accession>
<dbReference type="Gene3D" id="2.130.10.10">
    <property type="entry name" value="YVTN repeat-like/Quinoprotein amine dehydrogenase"/>
    <property type="match status" value="3"/>
</dbReference>
<proteinExistence type="predicted"/>
<dbReference type="Pfam" id="PF07495">
    <property type="entry name" value="Y_Y_Y"/>
    <property type="match status" value="1"/>
</dbReference>
<dbReference type="Gene3D" id="3.30.70.270">
    <property type="match status" value="1"/>
</dbReference>
<dbReference type="NCBIfam" id="TIGR00254">
    <property type="entry name" value="GGDEF"/>
    <property type="match status" value="1"/>
</dbReference>
<keyword evidence="5" id="KW-0472">Membrane</keyword>
<evidence type="ECO:0000256" key="6">
    <source>
        <dbReference type="SAM" id="SignalP"/>
    </source>
</evidence>
<dbReference type="InterPro" id="IPR029787">
    <property type="entry name" value="Nucleotide_cyclase"/>
</dbReference>
<evidence type="ECO:0000256" key="3">
    <source>
        <dbReference type="ARBA" id="ARBA00034247"/>
    </source>
</evidence>
<dbReference type="PROSITE" id="PS50887">
    <property type="entry name" value="GGDEF"/>
    <property type="match status" value="1"/>
</dbReference>
<dbReference type="Pfam" id="PF00990">
    <property type="entry name" value="GGDEF"/>
    <property type="match status" value="1"/>
</dbReference>
<comment type="catalytic activity">
    <reaction evidence="3">
        <text>2 GTP = 3',3'-c-di-GMP + 2 diphosphate</text>
        <dbReference type="Rhea" id="RHEA:24898"/>
        <dbReference type="ChEBI" id="CHEBI:33019"/>
        <dbReference type="ChEBI" id="CHEBI:37565"/>
        <dbReference type="ChEBI" id="CHEBI:58805"/>
        <dbReference type="EC" id="2.7.7.65"/>
    </reaction>
</comment>
<comment type="cofactor">
    <cofactor evidence="1">
        <name>Mg(2+)</name>
        <dbReference type="ChEBI" id="CHEBI:18420"/>
    </cofactor>
</comment>
<keyword evidence="6" id="KW-0732">Signal</keyword>
<dbReference type="SUPFAM" id="SSF63829">
    <property type="entry name" value="Calcium-dependent phosphotriesterase"/>
    <property type="match status" value="3"/>
</dbReference>
<reference evidence="8 9" key="1">
    <citation type="journal article" date="2005" name="Genome Res.">
        <title>Comparative and functional genomic analyses of the pathogenicity of phytopathogen Xanthomonas campestris pv. campestris.</title>
        <authorList>
            <person name="Qian W."/>
            <person name="Jia Y."/>
            <person name="Ren S.X."/>
            <person name="He Y.Q."/>
            <person name="Feng J.X."/>
            <person name="Lu L.F."/>
            <person name="Sun Q."/>
            <person name="Ying G."/>
            <person name="Tang D.J."/>
            <person name="Tang H."/>
            <person name="Wu W."/>
            <person name="Hao P."/>
            <person name="Wang L."/>
            <person name="Jiang B.L."/>
            <person name="Zeng S."/>
            <person name="Gu W.Y."/>
            <person name="Lu G."/>
            <person name="Rong L."/>
            <person name="Tian Y."/>
            <person name="Yao Z."/>
            <person name="Fu G."/>
            <person name="Chen B."/>
            <person name="Fang R."/>
            <person name="Qiang B."/>
            <person name="Chen Z."/>
            <person name="Zhao G.P."/>
            <person name="Tang J.L."/>
            <person name="He C."/>
        </authorList>
    </citation>
    <scope>NUCLEOTIDE SEQUENCE [LARGE SCALE GENOMIC DNA]</scope>
    <source>
        <strain evidence="8 9">8004</strain>
    </source>
</reference>
<feature type="chain" id="PRO_5002601046" description="diguanylate cyclase" evidence="6">
    <location>
        <begin position="44"/>
        <end position="996"/>
    </location>
</feature>
<evidence type="ECO:0000313" key="8">
    <source>
        <dbReference type="EMBL" id="AAY49328.1"/>
    </source>
</evidence>
<dbReference type="Proteomes" id="UP000000420">
    <property type="component" value="Chromosome"/>
</dbReference>
<evidence type="ECO:0000256" key="2">
    <source>
        <dbReference type="ARBA" id="ARBA00012528"/>
    </source>
</evidence>
<evidence type="ECO:0000256" key="5">
    <source>
        <dbReference type="SAM" id="Phobius"/>
    </source>
</evidence>
<protein>
    <recommendedName>
        <fullName evidence="2">diguanylate cyclase</fullName>
        <ecNumber evidence="2">2.7.7.65</ecNumber>
    </recommendedName>
</protein>
<dbReference type="HOGENOM" id="CLU_012402_0_0_6"/>
<dbReference type="RefSeq" id="WP_011037079.1">
    <property type="nucleotide sequence ID" value="NC_007086.1"/>
</dbReference>
<feature type="signal peptide" evidence="6">
    <location>
        <begin position="1"/>
        <end position="43"/>
    </location>
</feature>
<dbReference type="SUPFAM" id="SSF55073">
    <property type="entry name" value="Nucleotide cyclase"/>
    <property type="match status" value="1"/>
</dbReference>
<dbReference type="InterPro" id="IPR011110">
    <property type="entry name" value="Reg_prop"/>
</dbReference>
<sequence>MPTLPALLALLLPRRGSLRARPWLPAVCMLVLALLGTAGAAHAQTFSFREYDQADGLQGMSVNGILEDRNGAVWVATETALHRFERDRFVPVGAEQGLDARYTRALTLDRAGRLWVATANGVFVRIGERFEQVHYNGKRIRADAGNVIAAYRNGVAVVSDNTLLALTPAAVTGWQVQPLPLRAADGTVLPPRRALLADGNDLWVACAATVCRLDAHGTLVEVLSDEEGVPAKRWRVIFRDRAGRLWLRGGGLIISRGPGEGRFRSHPSSAQATFNTLSGATTMVEDPQGRLLTRADHGLVRWQDGHWTAIGADQGLHLDAMVGPLLQQSTGTLWIGTRGMGIQRWLGYGSIEHLTEAQGMAAAPTWAIQRLPDGTLAVGADGGGSLLPAQAQRAQPWLQHDGQPLPQALAIAVAPDGAGWVSFFSGAIARRDPITGQTRRVMDLPSPVYKLVFDRSGTLWMATPRGIYHGSSQAPYPLAPDVALAGTFIGDLDLDAQGRLWAATADGLYRRDGNRWVQVPVHGDLPSQDLFQLDFAADGELWVSLREVGLWHGRVQPDGSVALQAVTDPLVSKVMPFILRHDRKGRLWVGSSQGLDLYQHGHWSRITRAEGLLWDDMSANAFFEDTDGSIWIGSSRGLSHLRQPERLFAAPPLRVEIAQVQRGERSLRADASVGWSETPLEIDLRTPGVEGGPERISFRYRVEGRQARWTTTSLSHITYPLLPPGNYTLEVQALDAYQRSASPIAQFAFALRPPWWRSALAIVAYVLAGIGGVVALLRWRTRKLLARKQELEHLIAERTAELEQDKRDLEAARAALTHKATHDELTGLLNRAGILEALRGMLDSAPLREQPLAVVLIDLDYFKQVNDQHGHLAGDAVLAGVGKRLNALVRGNDRIGRYGGEELLALLPGLGADATHRLDALHAGICGDYPTGEVVLPITCSIGVAWRHPGDSVEHLLARADAALYLAKRNGRNRIAYDAAPQLHASDAARNADNAG</sequence>
<evidence type="ECO:0000259" key="7">
    <source>
        <dbReference type="PROSITE" id="PS50887"/>
    </source>
</evidence>
<dbReference type="PANTHER" id="PTHR45138:SF9">
    <property type="entry name" value="DIGUANYLATE CYCLASE DGCM-RELATED"/>
    <property type="match status" value="1"/>
</dbReference>
<dbReference type="EC" id="2.7.7.65" evidence="2"/>
<dbReference type="InterPro" id="IPR011123">
    <property type="entry name" value="Y_Y_Y"/>
</dbReference>
<evidence type="ECO:0000256" key="1">
    <source>
        <dbReference type="ARBA" id="ARBA00001946"/>
    </source>
</evidence>
<keyword evidence="4" id="KW-0175">Coiled coil</keyword>
<dbReference type="GO" id="GO:0043709">
    <property type="term" value="P:cell adhesion involved in single-species biofilm formation"/>
    <property type="evidence" value="ECO:0007669"/>
    <property type="project" value="TreeGrafter"/>
</dbReference>
<dbReference type="Pfam" id="PF07494">
    <property type="entry name" value="Reg_prop"/>
    <property type="match status" value="1"/>
</dbReference>
<gene>
    <name evidence="8" type="ordered locus">XC_2274</name>
</gene>
<keyword evidence="5" id="KW-1133">Transmembrane helix</keyword>
<feature type="transmembrane region" description="Helical" evidence="5">
    <location>
        <begin position="755"/>
        <end position="779"/>
    </location>
</feature>
<organism evidence="8 9">
    <name type="scientific">Xanthomonas campestris pv. campestris (strain 8004)</name>
    <dbReference type="NCBI Taxonomy" id="314565"/>
    <lineage>
        <taxon>Bacteria</taxon>
        <taxon>Pseudomonadati</taxon>
        <taxon>Pseudomonadota</taxon>
        <taxon>Gammaproteobacteria</taxon>
        <taxon>Lysobacterales</taxon>
        <taxon>Lysobacteraceae</taxon>
        <taxon>Xanthomonas</taxon>
    </lineage>
</organism>
<dbReference type="Gene3D" id="2.60.40.10">
    <property type="entry name" value="Immunoglobulins"/>
    <property type="match status" value="1"/>
</dbReference>
<dbReference type="InterPro" id="IPR043128">
    <property type="entry name" value="Rev_trsase/Diguanyl_cyclase"/>
</dbReference>
<evidence type="ECO:0000313" key="9">
    <source>
        <dbReference type="Proteomes" id="UP000000420"/>
    </source>
</evidence>
<dbReference type="EMBL" id="CP000050">
    <property type="protein sequence ID" value="AAY49328.1"/>
    <property type="molecule type" value="Genomic_DNA"/>
</dbReference>
<dbReference type="InterPro" id="IPR015943">
    <property type="entry name" value="WD40/YVTN_repeat-like_dom_sf"/>
</dbReference>
<dbReference type="InterPro" id="IPR050469">
    <property type="entry name" value="Diguanylate_Cyclase"/>
</dbReference>
<dbReference type="CDD" id="cd01949">
    <property type="entry name" value="GGDEF"/>
    <property type="match status" value="1"/>
</dbReference>